<organism evidence="1 2">
    <name type="scientific">Blastomyces gilchristii (strain SLH14081)</name>
    <name type="common">Blastomyces dermatitidis</name>
    <dbReference type="NCBI Taxonomy" id="559298"/>
    <lineage>
        <taxon>Eukaryota</taxon>
        <taxon>Fungi</taxon>
        <taxon>Dikarya</taxon>
        <taxon>Ascomycota</taxon>
        <taxon>Pezizomycotina</taxon>
        <taxon>Eurotiomycetes</taxon>
        <taxon>Eurotiomycetidae</taxon>
        <taxon>Onygenales</taxon>
        <taxon>Ajellomycetaceae</taxon>
        <taxon>Blastomyces</taxon>
    </lineage>
</organism>
<dbReference type="GeneID" id="8506668"/>
<keyword evidence="2" id="KW-1185">Reference proteome</keyword>
<dbReference type="OrthoDB" id="4202348at2759"/>
<dbReference type="KEGG" id="bgh:BDBG_01957"/>
<dbReference type="RefSeq" id="XP_031576789.1">
    <property type="nucleotide sequence ID" value="XM_031720566.1"/>
</dbReference>
<evidence type="ECO:0000313" key="1">
    <source>
        <dbReference type="EMBL" id="OAT05585.1"/>
    </source>
</evidence>
<name>A0A179UC37_BLAGS</name>
<reference evidence="2" key="1">
    <citation type="journal article" date="2015" name="PLoS Genet.">
        <title>The dynamic genome and transcriptome of the human fungal pathogen Blastomyces and close relative Emmonsia.</title>
        <authorList>
            <person name="Munoz J.F."/>
            <person name="Gauthier G.M."/>
            <person name="Desjardins C.A."/>
            <person name="Gallo J.E."/>
            <person name="Holder J."/>
            <person name="Sullivan T.D."/>
            <person name="Marty A.J."/>
            <person name="Carmen J.C."/>
            <person name="Chen Z."/>
            <person name="Ding L."/>
            <person name="Gujja S."/>
            <person name="Magrini V."/>
            <person name="Misas E."/>
            <person name="Mitreva M."/>
            <person name="Priest M."/>
            <person name="Saif S."/>
            <person name="Whiston E.A."/>
            <person name="Young S."/>
            <person name="Zeng Q."/>
            <person name="Goldman W.E."/>
            <person name="Mardis E.R."/>
            <person name="Taylor J.W."/>
            <person name="McEwen J.G."/>
            <person name="Clay O.K."/>
            <person name="Klein B.S."/>
            <person name="Cuomo C.A."/>
        </authorList>
    </citation>
    <scope>NUCLEOTIDE SEQUENCE [LARGE SCALE GENOMIC DNA]</scope>
    <source>
        <strain evidence="2">SLH14081</strain>
    </source>
</reference>
<proteinExistence type="predicted"/>
<dbReference type="Proteomes" id="UP000002038">
    <property type="component" value="Unassembled WGS sequence"/>
</dbReference>
<protein>
    <submittedName>
        <fullName evidence="1">Uncharacterized protein</fullName>
    </submittedName>
</protein>
<dbReference type="AlphaFoldDB" id="A0A179UC37"/>
<evidence type="ECO:0000313" key="2">
    <source>
        <dbReference type="Proteomes" id="UP000002038"/>
    </source>
</evidence>
<gene>
    <name evidence="1" type="ORF">BDBG_01957</name>
</gene>
<sequence length="98" mass="10954">MENARHAGFSGANVWRMKAAPSQDVKRKGGRGWVEQRLFQGAAACMVLHRVLISTSSRIWALNRPGMMIFRLTARKGVIEVEKQPDLKPLVAVVISIR</sequence>
<accession>A0A179UC37</accession>
<dbReference type="VEuPathDB" id="FungiDB:BDBG_01957"/>
<dbReference type="EMBL" id="GG657450">
    <property type="protein sequence ID" value="OAT05585.1"/>
    <property type="molecule type" value="Genomic_DNA"/>
</dbReference>